<feature type="chain" id="PRO_5008024633" evidence="1">
    <location>
        <begin position="27"/>
        <end position="196"/>
    </location>
</feature>
<proteinExistence type="predicted"/>
<dbReference type="AlphaFoldDB" id="A0A174IV33"/>
<dbReference type="Pfam" id="PF07486">
    <property type="entry name" value="Hydrolase_2"/>
    <property type="match status" value="1"/>
</dbReference>
<gene>
    <name evidence="3" type="primary">sleB</name>
    <name evidence="3" type="ORF">ERS852471_02538</name>
</gene>
<dbReference type="Gene3D" id="1.10.10.2520">
    <property type="entry name" value="Cell wall hydrolase SleB, domain 1"/>
    <property type="match status" value="1"/>
</dbReference>
<keyword evidence="1" id="KW-0732">Signal</keyword>
<dbReference type="Gene3D" id="6.20.240.60">
    <property type="match status" value="1"/>
</dbReference>
<dbReference type="InterPro" id="IPR011105">
    <property type="entry name" value="Cell_wall_hydrolase_SleB"/>
</dbReference>
<dbReference type="EMBL" id="CYZX01000018">
    <property type="protein sequence ID" value="CUO88740.1"/>
    <property type="molecule type" value="Genomic_DNA"/>
</dbReference>
<dbReference type="OrthoDB" id="9785345at2"/>
<evidence type="ECO:0000313" key="4">
    <source>
        <dbReference type="Proteomes" id="UP000095594"/>
    </source>
</evidence>
<dbReference type="RefSeq" id="WP_055267092.1">
    <property type="nucleotide sequence ID" value="NZ_CABIXQ010000018.1"/>
</dbReference>
<protein>
    <submittedName>
        <fullName evidence="3">Spore-cortex-lytic enzyme, sleb</fullName>
    </submittedName>
</protein>
<evidence type="ECO:0000256" key="1">
    <source>
        <dbReference type="SAM" id="SignalP"/>
    </source>
</evidence>
<feature type="domain" description="Cell wall hydrolase SleB" evidence="2">
    <location>
        <begin position="93"/>
        <end position="193"/>
    </location>
</feature>
<organism evidence="3 4">
    <name type="scientific">Clostridium disporicum</name>
    <dbReference type="NCBI Taxonomy" id="84024"/>
    <lineage>
        <taxon>Bacteria</taxon>
        <taxon>Bacillati</taxon>
        <taxon>Bacillota</taxon>
        <taxon>Clostridia</taxon>
        <taxon>Eubacteriales</taxon>
        <taxon>Clostridiaceae</taxon>
        <taxon>Clostridium</taxon>
    </lineage>
</organism>
<dbReference type="InterPro" id="IPR042047">
    <property type="entry name" value="SleB_dom1"/>
</dbReference>
<name>A0A174IV33_9CLOT</name>
<accession>A0A174IV33</accession>
<evidence type="ECO:0000313" key="3">
    <source>
        <dbReference type="EMBL" id="CUO88740.1"/>
    </source>
</evidence>
<sequence>MKKLKQIFSFILTLSLSVLYSYPKFASENDINIINDSANILLTTRENNNLINNFIDISNDEYVEVFSQNDKMIYLTQNDIYLMSQIVYAESKGEPFEGKVAVASVILNRVLSPNFPDTIEEVVFQPNAFSCVINNEIQVSPTQECFDAVHEAINGHDPTREALFFYNPEIATCSWMQEVDKTNITPIGHHVFFSLY</sequence>
<evidence type="ECO:0000259" key="2">
    <source>
        <dbReference type="Pfam" id="PF07486"/>
    </source>
</evidence>
<feature type="signal peptide" evidence="1">
    <location>
        <begin position="1"/>
        <end position="26"/>
    </location>
</feature>
<dbReference type="Proteomes" id="UP000095594">
    <property type="component" value="Unassembled WGS sequence"/>
</dbReference>
<reference evidence="3 4" key="1">
    <citation type="submission" date="2015-09" db="EMBL/GenBank/DDBJ databases">
        <authorList>
            <consortium name="Pathogen Informatics"/>
        </authorList>
    </citation>
    <scope>NUCLEOTIDE SEQUENCE [LARGE SCALE GENOMIC DNA]</scope>
    <source>
        <strain evidence="3 4">2789STDY5834856</strain>
    </source>
</reference>
<dbReference type="GO" id="GO:0016787">
    <property type="term" value="F:hydrolase activity"/>
    <property type="evidence" value="ECO:0007669"/>
    <property type="project" value="InterPro"/>
</dbReference>